<dbReference type="GO" id="GO:0000166">
    <property type="term" value="F:nucleotide binding"/>
    <property type="evidence" value="ECO:0007669"/>
    <property type="project" value="UniProtKB-KW"/>
</dbReference>
<evidence type="ECO:0000256" key="5">
    <source>
        <dbReference type="ARBA" id="ARBA00047754"/>
    </source>
</evidence>
<dbReference type="GO" id="GO:0071897">
    <property type="term" value="P:DNA biosynthetic process"/>
    <property type="evidence" value="ECO:0007669"/>
    <property type="project" value="UniProtKB-KW"/>
</dbReference>
<evidence type="ECO:0000313" key="8">
    <source>
        <dbReference type="Proteomes" id="UP000636949"/>
    </source>
</evidence>
<evidence type="ECO:0000313" key="7">
    <source>
        <dbReference type="EMBL" id="GGG06162.1"/>
    </source>
</evidence>
<dbReference type="GO" id="GO:0004748">
    <property type="term" value="F:ribonucleoside-diphosphate reductase activity, thioredoxin disulfide as acceptor"/>
    <property type="evidence" value="ECO:0007669"/>
    <property type="project" value="UniProtKB-EC"/>
</dbReference>
<name>A0A8J3E9B1_9GAMM</name>
<dbReference type="EMBL" id="BMJS01000040">
    <property type="protein sequence ID" value="GGG06162.1"/>
    <property type="molecule type" value="Genomic_DNA"/>
</dbReference>
<evidence type="ECO:0000256" key="4">
    <source>
        <dbReference type="ARBA" id="ARBA00022741"/>
    </source>
</evidence>
<comment type="similarity">
    <text evidence="1">Belongs to the ribonucleoside diphosphate reductase class-2 family.</text>
</comment>
<reference evidence="7" key="2">
    <citation type="submission" date="2020-09" db="EMBL/GenBank/DDBJ databases">
        <authorList>
            <person name="Sun Q."/>
            <person name="Zhou Y."/>
        </authorList>
    </citation>
    <scope>NUCLEOTIDE SEQUENCE</scope>
    <source>
        <strain evidence="7">CGMCC 1.15758</strain>
    </source>
</reference>
<dbReference type="OrthoDB" id="8478578at2"/>
<reference evidence="7" key="1">
    <citation type="journal article" date="2014" name="Int. J. Syst. Evol. Microbiol.">
        <title>Complete genome sequence of Corynebacterium casei LMG S-19264T (=DSM 44701T), isolated from a smear-ripened cheese.</title>
        <authorList>
            <consortium name="US DOE Joint Genome Institute (JGI-PGF)"/>
            <person name="Walter F."/>
            <person name="Albersmeier A."/>
            <person name="Kalinowski J."/>
            <person name="Ruckert C."/>
        </authorList>
    </citation>
    <scope>NUCLEOTIDE SEQUENCE</scope>
    <source>
        <strain evidence="7">CGMCC 1.15758</strain>
    </source>
</reference>
<dbReference type="RefSeq" id="WP_117003757.1">
    <property type="nucleotide sequence ID" value="NZ_BMJS01000040.1"/>
</dbReference>
<proteinExistence type="inferred from homology"/>
<dbReference type="InterPro" id="IPR024434">
    <property type="entry name" value="TSCPD_dom"/>
</dbReference>
<evidence type="ECO:0000256" key="3">
    <source>
        <dbReference type="ARBA" id="ARBA00022634"/>
    </source>
</evidence>
<keyword evidence="8" id="KW-1185">Reference proteome</keyword>
<dbReference type="AlphaFoldDB" id="A0A8J3E9B1"/>
<evidence type="ECO:0000256" key="2">
    <source>
        <dbReference type="ARBA" id="ARBA00012274"/>
    </source>
</evidence>
<keyword evidence="3" id="KW-0237">DNA synthesis</keyword>
<sequence length="230" mass="26033">MAVKIEKKITGFNIVKPDDGANNVAVKPIKKEKSHQQMSENIKRPESLLGETYKIKPPQAEHALYVTINDIVLNEGTEHEMRRPFEIFLSSKNMEHFQWTIALTLIISAVFRKGGDITFLVEELRSVFDPNGGYLKRGGKYIPSLVSEIGDVIEKHLKKIGMLPDDELDEEQKQYIAAKRQELDQRQQPSNDASNNFPPESQLCTKCSTKAMVRMDNCLTCLNCGYSKCG</sequence>
<evidence type="ECO:0000256" key="1">
    <source>
        <dbReference type="ARBA" id="ARBA00007405"/>
    </source>
</evidence>
<dbReference type="Pfam" id="PF12637">
    <property type="entry name" value="TSCPD"/>
    <property type="match status" value="1"/>
</dbReference>
<protein>
    <recommendedName>
        <fullName evidence="2">ribonucleoside-diphosphate reductase</fullName>
        <ecNumber evidence="2">1.17.4.1</ecNumber>
    </recommendedName>
</protein>
<organism evidence="7 8">
    <name type="scientific">Cysteiniphilum litorale</name>
    <dbReference type="NCBI Taxonomy" id="2056700"/>
    <lineage>
        <taxon>Bacteria</taxon>
        <taxon>Pseudomonadati</taxon>
        <taxon>Pseudomonadota</taxon>
        <taxon>Gammaproteobacteria</taxon>
        <taxon>Thiotrichales</taxon>
        <taxon>Fastidiosibacteraceae</taxon>
        <taxon>Cysteiniphilum</taxon>
    </lineage>
</organism>
<keyword evidence="4" id="KW-0547">Nucleotide-binding</keyword>
<gene>
    <name evidence="7" type="primary">nrdJb</name>
    <name evidence="7" type="ORF">GCM10010995_24550</name>
</gene>
<dbReference type="Proteomes" id="UP000636949">
    <property type="component" value="Unassembled WGS sequence"/>
</dbReference>
<feature type="domain" description="TSCPD" evidence="6">
    <location>
        <begin position="54"/>
        <end position="157"/>
    </location>
</feature>
<comment type="catalytic activity">
    <reaction evidence="5">
        <text>a 2'-deoxyribonucleoside 5'-diphosphate + [thioredoxin]-disulfide + H2O = a ribonucleoside 5'-diphosphate + [thioredoxin]-dithiol</text>
        <dbReference type="Rhea" id="RHEA:23252"/>
        <dbReference type="Rhea" id="RHEA-COMP:10698"/>
        <dbReference type="Rhea" id="RHEA-COMP:10700"/>
        <dbReference type="ChEBI" id="CHEBI:15377"/>
        <dbReference type="ChEBI" id="CHEBI:29950"/>
        <dbReference type="ChEBI" id="CHEBI:50058"/>
        <dbReference type="ChEBI" id="CHEBI:57930"/>
        <dbReference type="ChEBI" id="CHEBI:73316"/>
        <dbReference type="EC" id="1.17.4.1"/>
    </reaction>
</comment>
<evidence type="ECO:0000259" key="6">
    <source>
        <dbReference type="Pfam" id="PF12637"/>
    </source>
</evidence>
<dbReference type="EC" id="1.17.4.1" evidence="2"/>
<comment type="caution">
    <text evidence="7">The sequence shown here is derived from an EMBL/GenBank/DDBJ whole genome shotgun (WGS) entry which is preliminary data.</text>
</comment>
<accession>A0A8J3E9B1</accession>